<proteinExistence type="predicted"/>
<reference evidence="2" key="1">
    <citation type="submission" date="2017-12" db="EMBL/GenBank/DDBJ databases">
        <title>FDA dAtabase for Regulatory Grade micrObial Sequences (FDA-ARGOS): Supporting development and validation of Infectious Disease Dx tests.</title>
        <authorList>
            <person name="Hoffmann M."/>
            <person name="Allard M."/>
            <person name="Evans P."/>
            <person name="Brown E."/>
            <person name="Tallon L.J."/>
            <person name="Sadzewicz L."/>
            <person name="Sengamalay N."/>
            <person name="Ott S."/>
            <person name="Godinez A."/>
            <person name="Nagaraj S."/>
            <person name="Vavikolanu K."/>
            <person name="Aluvathingal J."/>
            <person name="Nadendla S."/>
            <person name="Hobson J."/>
            <person name="Sichtig H."/>
        </authorList>
    </citation>
    <scope>NUCLEOTIDE SEQUENCE [LARGE SCALE GENOMIC DNA]</scope>
    <source>
        <strain evidence="2">FDAARGOS_113</strain>
    </source>
</reference>
<dbReference type="AlphaFoldDB" id="A0A2J9VKK7"/>
<name>A0A2J9VKK7_VIBMI</name>
<gene>
    <name evidence="2" type="ORF">AL544_005190</name>
</gene>
<dbReference type="RefSeq" id="WP_001198206.1">
    <property type="nucleotide sequence ID" value="NZ_CAWMSS010000002.1"/>
</dbReference>
<dbReference type="EMBL" id="LOSJ02000001">
    <property type="protein sequence ID" value="PNM64308.1"/>
    <property type="molecule type" value="Genomic_DNA"/>
</dbReference>
<evidence type="ECO:0000313" key="3">
    <source>
        <dbReference type="Proteomes" id="UP000053748"/>
    </source>
</evidence>
<comment type="caution">
    <text evidence="2">The sequence shown here is derived from an EMBL/GenBank/DDBJ whole genome shotgun (WGS) entry which is preliminary data.</text>
</comment>
<sequence>MQVSPNGLKALFTAVKTAFNTGSGSYTPLWQEFATLVPSTTGSETYAWLGQFPRLREWVGERQVKQMAAHDYSLKNKKYEATVGIPRDAIEDDQYGVFMPLYQEMGYAAGSHPDEMLFALMLSGFSTPCYDGQNFFDTDHPVKDPATGETQSVSNMQAGSGAPWFLLDTRRPLKPFIYQRRKPYDITAKTDSGQSDHVFMADEYLYGVDGRGNWGYGFWQQAFGSKAALDTPNFNNAVQTMMEFKSDEGRPLGINPVKLVVGPSRRAEAKALIETERLANGGSNPNYKAVEVVVVPWLL</sequence>
<dbReference type="InterPro" id="IPR018774">
    <property type="entry name" value="Phage_Mu_GpT"/>
</dbReference>
<organism evidence="2 3">
    <name type="scientific">Vibrio mimicus</name>
    <dbReference type="NCBI Taxonomy" id="674"/>
    <lineage>
        <taxon>Bacteria</taxon>
        <taxon>Pseudomonadati</taxon>
        <taxon>Pseudomonadota</taxon>
        <taxon>Gammaproteobacteria</taxon>
        <taxon>Vibrionales</taxon>
        <taxon>Vibrionaceae</taxon>
        <taxon>Vibrio</taxon>
    </lineage>
</organism>
<dbReference type="OrthoDB" id="9804833at2"/>
<dbReference type="Proteomes" id="UP000053748">
    <property type="component" value="Unassembled WGS sequence"/>
</dbReference>
<keyword evidence="3" id="KW-1185">Reference proteome</keyword>
<dbReference type="Pfam" id="PF10124">
    <property type="entry name" value="Mu-like_gpT"/>
    <property type="match status" value="1"/>
</dbReference>
<feature type="domain" description="Bacteriophage Mu GpT" evidence="1">
    <location>
        <begin position="8"/>
        <end position="298"/>
    </location>
</feature>
<protein>
    <recommendedName>
        <fullName evidence="1">Bacteriophage Mu GpT domain-containing protein</fullName>
    </recommendedName>
</protein>
<evidence type="ECO:0000259" key="1">
    <source>
        <dbReference type="Pfam" id="PF10124"/>
    </source>
</evidence>
<accession>A0A2J9VKK7</accession>
<evidence type="ECO:0000313" key="2">
    <source>
        <dbReference type="EMBL" id="PNM64308.1"/>
    </source>
</evidence>